<dbReference type="InterPro" id="IPR036397">
    <property type="entry name" value="RNaseH_sf"/>
</dbReference>
<dbReference type="Gene3D" id="2.40.70.10">
    <property type="entry name" value="Acid Proteases"/>
    <property type="match status" value="1"/>
</dbReference>
<dbReference type="InterPro" id="IPR041577">
    <property type="entry name" value="RT_RNaseH_2"/>
</dbReference>
<dbReference type="CDD" id="cd00303">
    <property type="entry name" value="retropepsin_like"/>
    <property type="match status" value="1"/>
</dbReference>
<evidence type="ECO:0000256" key="2">
    <source>
        <dbReference type="ARBA" id="ARBA00022679"/>
    </source>
</evidence>
<gene>
    <name evidence="14" type="ORF">Tci_057630</name>
</gene>
<feature type="region of interest" description="Disordered" evidence="11">
    <location>
        <begin position="363"/>
        <end position="470"/>
    </location>
</feature>
<dbReference type="InterPro" id="IPR021109">
    <property type="entry name" value="Peptidase_aspartic_dom_sf"/>
</dbReference>
<feature type="compositionally biased region" description="Basic and acidic residues" evidence="11">
    <location>
        <begin position="1954"/>
        <end position="1972"/>
    </location>
</feature>
<evidence type="ECO:0000256" key="7">
    <source>
        <dbReference type="ARBA" id="ARBA00023125"/>
    </source>
</evidence>
<dbReference type="InterPro" id="IPR012337">
    <property type="entry name" value="RNaseH-like_sf"/>
</dbReference>
<keyword evidence="5" id="KW-0064">Aspartyl protease</keyword>
<name>A0A6L2NKM1_TANCI</name>
<dbReference type="SUPFAM" id="SSF56672">
    <property type="entry name" value="DNA/RNA polymerases"/>
    <property type="match status" value="1"/>
</dbReference>
<dbReference type="PROSITE" id="PS50158">
    <property type="entry name" value="ZF_CCHC"/>
    <property type="match status" value="1"/>
</dbReference>
<dbReference type="InterPro" id="IPR000477">
    <property type="entry name" value="RT_dom"/>
</dbReference>
<dbReference type="PROSITE" id="PS50878">
    <property type="entry name" value="RT_POL"/>
    <property type="match status" value="1"/>
</dbReference>
<feature type="non-terminal residue" evidence="14">
    <location>
        <position position="2537"/>
    </location>
</feature>
<evidence type="ECO:0000256" key="4">
    <source>
        <dbReference type="ARBA" id="ARBA00022722"/>
    </source>
</evidence>
<dbReference type="InterPro" id="IPR043128">
    <property type="entry name" value="Rev_trsase/Diguanyl_cyclase"/>
</dbReference>
<evidence type="ECO:0000256" key="6">
    <source>
        <dbReference type="ARBA" id="ARBA00022759"/>
    </source>
</evidence>
<feature type="compositionally biased region" description="Polar residues" evidence="11">
    <location>
        <begin position="1937"/>
        <end position="1953"/>
    </location>
</feature>
<protein>
    <submittedName>
        <fullName evidence="14">Reverse transcriptase domain-containing protein</fullName>
    </submittedName>
</protein>
<evidence type="ECO:0000256" key="9">
    <source>
        <dbReference type="PROSITE-ProRule" id="PRU00047"/>
    </source>
</evidence>
<dbReference type="InterPro" id="IPR001878">
    <property type="entry name" value="Znf_CCHC"/>
</dbReference>
<dbReference type="GO" id="GO:0003677">
    <property type="term" value="F:DNA binding"/>
    <property type="evidence" value="ECO:0007669"/>
    <property type="project" value="UniProtKB-KW"/>
</dbReference>
<evidence type="ECO:0000313" key="14">
    <source>
        <dbReference type="EMBL" id="GEU85652.1"/>
    </source>
</evidence>
<dbReference type="InterPro" id="IPR036875">
    <property type="entry name" value="Znf_CCHC_sf"/>
</dbReference>
<evidence type="ECO:0000256" key="10">
    <source>
        <dbReference type="SAM" id="Coils"/>
    </source>
</evidence>
<dbReference type="PANTHER" id="PTHR37984">
    <property type="entry name" value="PROTEIN CBG26694"/>
    <property type="match status" value="1"/>
</dbReference>
<dbReference type="GO" id="GO:0006508">
    <property type="term" value="P:proteolysis"/>
    <property type="evidence" value="ECO:0007669"/>
    <property type="project" value="UniProtKB-KW"/>
</dbReference>
<dbReference type="Pfam" id="PF00098">
    <property type="entry name" value="zf-CCHC"/>
    <property type="match status" value="1"/>
</dbReference>
<evidence type="ECO:0000259" key="12">
    <source>
        <dbReference type="PROSITE" id="PS50158"/>
    </source>
</evidence>
<dbReference type="Gene3D" id="4.10.60.10">
    <property type="entry name" value="Zinc finger, CCHC-type"/>
    <property type="match status" value="1"/>
</dbReference>
<evidence type="ECO:0000256" key="3">
    <source>
        <dbReference type="ARBA" id="ARBA00022695"/>
    </source>
</evidence>
<feature type="coiled-coil region" evidence="10">
    <location>
        <begin position="2127"/>
        <end position="2203"/>
    </location>
</feature>
<keyword evidence="9" id="KW-0863">Zinc-finger</keyword>
<keyword evidence="14" id="KW-0695">RNA-directed DNA polymerase</keyword>
<keyword evidence="4" id="KW-0540">Nuclease</keyword>
<dbReference type="GO" id="GO:0008270">
    <property type="term" value="F:zinc ion binding"/>
    <property type="evidence" value="ECO:0007669"/>
    <property type="project" value="UniProtKB-KW"/>
</dbReference>
<dbReference type="SMART" id="SM00343">
    <property type="entry name" value="ZnF_C2HC"/>
    <property type="match status" value="2"/>
</dbReference>
<accession>A0A6L2NKM1</accession>
<keyword evidence="9" id="KW-0862">Zinc</keyword>
<feature type="compositionally biased region" description="Polar residues" evidence="11">
    <location>
        <begin position="1"/>
        <end position="10"/>
    </location>
</feature>
<dbReference type="Gene3D" id="3.30.420.10">
    <property type="entry name" value="Ribonuclease H-like superfamily/Ribonuclease H"/>
    <property type="match status" value="1"/>
</dbReference>
<keyword evidence="9" id="KW-0479">Metal-binding</keyword>
<feature type="region of interest" description="Disordered" evidence="11">
    <location>
        <begin position="50"/>
        <end position="71"/>
    </location>
</feature>
<feature type="region of interest" description="Disordered" evidence="11">
    <location>
        <begin position="662"/>
        <end position="681"/>
    </location>
</feature>
<dbReference type="SUPFAM" id="SSF53098">
    <property type="entry name" value="Ribonuclease H-like"/>
    <property type="match status" value="1"/>
</dbReference>
<keyword evidence="3" id="KW-0548">Nucleotidyltransferase</keyword>
<evidence type="ECO:0000256" key="8">
    <source>
        <dbReference type="ARBA" id="ARBA00023268"/>
    </source>
</evidence>
<evidence type="ECO:0000256" key="1">
    <source>
        <dbReference type="ARBA" id="ARBA00022670"/>
    </source>
</evidence>
<organism evidence="14">
    <name type="scientific">Tanacetum cinerariifolium</name>
    <name type="common">Dalmatian daisy</name>
    <name type="synonym">Chrysanthemum cinerariifolium</name>
    <dbReference type="NCBI Taxonomy" id="118510"/>
    <lineage>
        <taxon>Eukaryota</taxon>
        <taxon>Viridiplantae</taxon>
        <taxon>Streptophyta</taxon>
        <taxon>Embryophyta</taxon>
        <taxon>Tracheophyta</taxon>
        <taxon>Spermatophyta</taxon>
        <taxon>Magnoliopsida</taxon>
        <taxon>eudicotyledons</taxon>
        <taxon>Gunneridae</taxon>
        <taxon>Pentapetalae</taxon>
        <taxon>asterids</taxon>
        <taxon>campanulids</taxon>
        <taxon>Asterales</taxon>
        <taxon>Asteraceae</taxon>
        <taxon>Asteroideae</taxon>
        <taxon>Anthemideae</taxon>
        <taxon>Anthemidinae</taxon>
        <taxon>Tanacetum</taxon>
    </lineage>
</organism>
<feature type="region of interest" description="Disordered" evidence="11">
    <location>
        <begin position="1937"/>
        <end position="1972"/>
    </location>
</feature>
<keyword evidence="8" id="KW-0511">Multifunctional enzyme</keyword>
<feature type="domain" description="CCHC-type" evidence="12">
    <location>
        <begin position="1981"/>
        <end position="1997"/>
    </location>
</feature>
<dbReference type="Pfam" id="PF00078">
    <property type="entry name" value="RVT_1"/>
    <property type="match status" value="1"/>
</dbReference>
<proteinExistence type="predicted"/>
<keyword evidence="6" id="KW-0255">Endonuclease</keyword>
<feature type="compositionally biased region" description="Pro residues" evidence="11">
    <location>
        <begin position="457"/>
        <end position="468"/>
    </location>
</feature>
<feature type="region of interest" description="Disordered" evidence="11">
    <location>
        <begin position="1"/>
        <end position="26"/>
    </location>
</feature>
<dbReference type="InterPro" id="IPR050951">
    <property type="entry name" value="Retrovirus_Pol_polyprotein"/>
</dbReference>
<evidence type="ECO:0000256" key="5">
    <source>
        <dbReference type="ARBA" id="ARBA00022750"/>
    </source>
</evidence>
<dbReference type="SUPFAM" id="SSF57756">
    <property type="entry name" value="Retrovirus zinc finger-like domains"/>
    <property type="match status" value="1"/>
</dbReference>
<dbReference type="Gene3D" id="3.10.10.10">
    <property type="entry name" value="HIV Type 1 Reverse Transcriptase, subunit A, domain 1"/>
    <property type="match status" value="1"/>
</dbReference>
<dbReference type="Pfam" id="PF17919">
    <property type="entry name" value="RT_RNaseH_2"/>
    <property type="match status" value="1"/>
</dbReference>
<feature type="domain" description="Reverse transcriptase" evidence="13">
    <location>
        <begin position="1038"/>
        <end position="1218"/>
    </location>
</feature>
<reference evidence="14" key="1">
    <citation type="journal article" date="2019" name="Sci. Rep.">
        <title>Draft genome of Tanacetum cinerariifolium, the natural source of mosquito coil.</title>
        <authorList>
            <person name="Yamashiro T."/>
            <person name="Shiraishi A."/>
            <person name="Satake H."/>
            <person name="Nakayama K."/>
        </authorList>
    </citation>
    <scope>NUCLEOTIDE SEQUENCE</scope>
</reference>
<keyword evidence="7" id="KW-0238">DNA-binding</keyword>
<dbReference type="CDD" id="cd01647">
    <property type="entry name" value="RT_LTR"/>
    <property type="match status" value="1"/>
</dbReference>
<comment type="caution">
    <text evidence="14">The sequence shown here is derived from an EMBL/GenBank/DDBJ whole genome shotgun (WGS) entry which is preliminary data.</text>
</comment>
<keyword evidence="1" id="KW-0645">Protease</keyword>
<dbReference type="GO" id="GO:0003964">
    <property type="term" value="F:RNA-directed DNA polymerase activity"/>
    <property type="evidence" value="ECO:0007669"/>
    <property type="project" value="UniProtKB-KW"/>
</dbReference>
<dbReference type="GO" id="GO:0004519">
    <property type="term" value="F:endonuclease activity"/>
    <property type="evidence" value="ECO:0007669"/>
    <property type="project" value="UniProtKB-KW"/>
</dbReference>
<feature type="compositionally biased region" description="Low complexity" evidence="11">
    <location>
        <begin position="411"/>
        <end position="426"/>
    </location>
</feature>
<sequence>MVEHNNSSRYNDNKGKHKHHDNTRVDPYKKAKPTCWKCGKTCHIKKGNKGVNVRSKANGSGTKGSVDGSSNSLKDDDVTWWVDLRATVHVCKDRCWFKTYESLNDGSILHMRNESTILMHRRGCVDLRLGHVHFKRMQDMSNDGLILAFDMDTEKCKDEALDKFIVFKTEVELQQGYLIKRFRTDMGDKEKKSTMKGFATNDQADYYLGFTSITVNGKNAYELKGKFFDDLHNNAFSGTNGEDAVEHIEYFLTIVDPIDLLNVNQDKLRVVVFPISLVGDAWRWYGYYKNHKKRAKTGQKRTRERKEYTRAGCLLARINKSQSWSILVNSCEDKPLKLAKENFSGEGAAAIIVILHHRFITPSPTSPSPTSSSSPPPPSPAIPTVGRHPQPTCNTTFISFAAQPPPKPSPHHSISPTTRLLSITTSLPPPPSSSSTETNTILVTAPTDEHHLHRAPPLLPPPSRPTSPPVYTRAFGSAFHSSQHGRLACCFIALKGAFGTAAPIRVEPEIRTIVEVAPMADNQTMEELLQAPTEGDVSNDVIKLMMFSYSLEGAARVWENSSKTDDRIDKLADQISTLVDIVSKKVITSATAKAVEKFCVTCGDDHAYYNCDATNRNQSSVYTATGSFFQNQASTSGTLPSNTIPNPKGEMKAITTRSGVAYEGPSIPTNHSSKKTLPKPNIPYPLRLNDQKLHEKTTNQMEKFFQIFQVFHFDISFADALLWMPKFASTIKSLLTNKDKLFELAKIPLNKNCSAMLLKKLPEKLGDLGKFLIPCDFLGMDVCHALANLGASINLMPLSKWKKLSLPELTPIQMTLELADRSITRPKGVTEDVFAKVGKFHFPTDFVVVDFEADPRVPLILGRSFLRTGHTLIDVYGEEITLRVNDEAVTFNLNQTTRYSFTYDDMSVNQVDIIDIASEEYAQEVLGFSKNSSGGNPTSTSKLIISNSSPSLTPFKRSDFILEEIEAYLKDDSVLSEIDHANSKEKSSIEEPPELELKDLPSHLEYAYLEGFDKLPVIIAKGLKVDEKEALLKVLKSHKRVIAWKITKVENENNELIPTRLVTGWRVCIDYRKLNEATRKDHFPLPFMDKMLERLAGNEFYCFLDGFSGYFQIPIDPQDKENTTFTCPYGTFTYRRMPFGLWNAPGTFQRCMMAIFHDMIEKTMEVFMDDFLVFGDSFSSCLSYLDTMLQRCEDTNLVLNWEKCHFMVKEGIVLGHKISKNGLEVDQAKVDVIAKLPHLTTVKETPFVFSEDCIDAFETLKKKLTEALILFVPDWNLPFELMYDASDFAIGAVLGQRKTKHFQPIHYANHSALKYLLSKQDTKPRLLWWVLLLQEFDIIIRDKKGTKNLAANHLSRLENPHKDVFENIDINENFLLETLGKISSGSTPWFADFANYHAGKFIIKGMSSQQKKKFFKDIKHYFWDDPHLFRFVRIKSFDGVGMAKKLMICSKFVTKDPSGAIMVPISSLRKYLMPVFWPTIYRDAHNLVKSCDSCQREGKISQRDEMPQNAIQVCEIFDVWGIDFMGPFPSLRGNRHILVAVDYLSKWVEAKALPTNDARVVVKTIYKTPIGCIPYKLDYGKSCHLPIELEHKAYWALKHVNFDLKTMGDHRKLQLNELNELRDQAYENYLIYKEKTKKLHNSKIKNRIFNVGDRVLLFNSRLKIFSGKLKTRWSGPFTITQVFSYETIELSQSDGLNFKVNGHRVKHYFGGDIPSKCLIVRAVRDSSLSIEIFVRDKMSRDVITVGSTMRILLLYRGEYSQWRERFMNYLEEQTDGEAMINSIQNGDQPLPVIGQVSLAGNAQNAPPTLKDLKFWTAKEKNTQKIDHLWDALERQMHGSEYGEQDRKAANLYEYDTFKANEEEKFLDTYLRYLQVINDLKKCGYKKDISNQGDVNDALGYKKKAALITSDPLSLVVKKTNINALLAKAFNRRKFYSKPTNNNLRTSSTSQSANKKQEFVKSDDKKVEKKADDKKKDMSKVKCYNCKKKEHFAKDCKKAKVKDYNYYKTMTLLAKKDSDEQVLLAEDQAWMESSIDSDQEINANMVFMAQIEKSESESGFETSEYYDNYTNYGLFVNNDDDQEIFHDAIESTGENFIENHIDSQKDYDKSEVDHNDSEEKEHLIDKLIQKFNHKIAKCQKRIEKANQQSKDFKKQNKDLQEKYDALINQVNTFEKQNNEFNKHIKVLNEKNADLLAQTKVLQDQLQVKHVVIDTHVEYHEKYAKLEAERYEYMIRYSTLCDKDKQHRKQIADQKVLFDKMSVQLVELDKHVRDLKNTILEKDFKIFELEECVRNKDLEIEKCLERLNVCENKIHKMGQTNQTVHMIMPSKDILYNGRKGIDFEKIDSPFQQISSLKPYVSNVILEKIIIDMEDEVVSLLEKEKANLETIESLRSEGFKSSENAIFESENQSENDCLKVEKECAPRMFKLSVSQSVSPMSMSKTFCDSKNVENLDTFSNVRRPKHSGVIWKKKGSSNTSNVDLSSVSHLKLNKNVKRYSRKNLLSCNNSHLGETSCAYVCNDAMNVSCNSSMCDLFDDN</sequence>
<keyword evidence="6" id="KW-0378">Hydrolase</keyword>
<dbReference type="Gene3D" id="3.30.70.270">
    <property type="match status" value="1"/>
</dbReference>
<dbReference type="InterPro" id="IPR043502">
    <property type="entry name" value="DNA/RNA_pol_sf"/>
</dbReference>
<keyword evidence="10" id="KW-0175">Coiled coil</keyword>
<dbReference type="EMBL" id="BKCJ010009152">
    <property type="protein sequence ID" value="GEU85652.1"/>
    <property type="molecule type" value="Genomic_DNA"/>
</dbReference>
<dbReference type="GO" id="GO:0004190">
    <property type="term" value="F:aspartic-type endopeptidase activity"/>
    <property type="evidence" value="ECO:0007669"/>
    <property type="project" value="UniProtKB-KW"/>
</dbReference>
<evidence type="ECO:0000256" key="11">
    <source>
        <dbReference type="SAM" id="MobiDB-lite"/>
    </source>
</evidence>
<dbReference type="PANTHER" id="PTHR37984:SF5">
    <property type="entry name" value="PROTEIN NYNRIN-LIKE"/>
    <property type="match status" value="1"/>
</dbReference>
<evidence type="ECO:0000259" key="13">
    <source>
        <dbReference type="PROSITE" id="PS50878"/>
    </source>
</evidence>
<keyword evidence="2" id="KW-0808">Transferase</keyword>